<dbReference type="Gene3D" id="3.30.2410.10">
    <property type="entry name" value="Hect, E3 ligase catalytic domain"/>
    <property type="match status" value="1"/>
</dbReference>
<dbReference type="EC" id="2.7.11.1" evidence="1"/>
<feature type="repeat" description="TPR" evidence="8">
    <location>
        <begin position="190"/>
        <end position="223"/>
    </location>
</feature>
<comment type="caution">
    <text evidence="12">The sequence shown here is derived from an EMBL/GenBank/DDBJ whole genome shotgun (WGS) entry which is preliminary data.</text>
</comment>
<feature type="compositionally biased region" description="Low complexity" evidence="9">
    <location>
        <begin position="1121"/>
        <end position="1136"/>
    </location>
</feature>
<evidence type="ECO:0000259" key="10">
    <source>
        <dbReference type="PROSITE" id="PS50011"/>
    </source>
</evidence>
<evidence type="ECO:0000259" key="11">
    <source>
        <dbReference type="PROSITE" id="PS50237"/>
    </source>
</evidence>
<proteinExistence type="predicted"/>
<dbReference type="GO" id="GO:0004842">
    <property type="term" value="F:ubiquitin-protein transferase activity"/>
    <property type="evidence" value="ECO:0007669"/>
    <property type="project" value="InterPro"/>
</dbReference>
<evidence type="ECO:0000256" key="9">
    <source>
        <dbReference type="SAM" id="MobiDB-lite"/>
    </source>
</evidence>
<keyword evidence="2" id="KW-0808">Transferase</keyword>
<dbReference type="PANTHER" id="PTHR43671:SF13">
    <property type="entry name" value="SERINE_THREONINE-PROTEIN KINASE NEK2"/>
    <property type="match status" value="1"/>
</dbReference>
<keyword evidence="8" id="KW-0802">TPR repeat</keyword>
<dbReference type="InterPro" id="IPR000719">
    <property type="entry name" value="Prot_kinase_dom"/>
</dbReference>
<dbReference type="Gene3D" id="1.10.510.10">
    <property type="entry name" value="Transferase(Phosphotransferase) domain 1"/>
    <property type="match status" value="1"/>
</dbReference>
<feature type="region of interest" description="Disordered" evidence="9">
    <location>
        <begin position="421"/>
        <end position="458"/>
    </location>
</feature>
<evidence type="ECO:0000313" key="12">
    <source>
        <dbReference type="EMBL" id="KPI83547.1"/>
    </source>
</evidence>
<evidence type="ECO:0000256" key="1">
    <source>
        <dbReference type="ARBA" id="ARBA00012513"/>
    </source>
</evidence>
<reference evidence="12 13" key="1">
    <citation type="journal article" date="2015" name="PLoS Pathog.">
        <title>Leptomonas seymouri: Adaptations to the Dixenous Life Cycle Analyzed by Genome Sequencing, Transcriptome Profiling and Co-infection with Leishmania donovani.</title>
        <authorList>
            <person name="Kraeva N."/>
            <person name="Butenko A."/>
            <person name="Hlavacova J."/>
            <person name="Kostygov A."/>
            <person name="Myskova J."/>
            <person name="Grybchuk D."/>
            <person name="Lestinova T."/>
            <person name="Votypka J."/>
            <person name="Volf P."/>
            <person name="Opperdoes F."/>
            <person name="Flegontov P."/>
            <person name="Lukes J."/>
            <person name="Yurchenko V."/>
        </authorList>
    </citation>
    <scope>NUCLEOTIDE SEQUENCE [LARGE SCALE GENOMIC DNA]</scope>
    <source>
        <strain evidence="12 13">ATCC 30220</strain>
    </source>
</reference>
<dbReference type="OMA" id="WKSMANG"/>
<dbReference type="SUPFAM" id="SSF48452">
    <property type="entry name" value="TPR-like"/>
    <property type="match status" value="1"/>
</dbReference>
<dbReference type="Gene3D" id="3.30.2160.10">
    <property type="entry name" value="Hect, E3 ligase catalytic domain"/>
    <property type="match status" value="1"/>
</dbReference>
<dbReference type="PROSITE" id="PS00108">
    <property type="entry name" value="PROTEIN_KINASE_ST"/>
    <property type="match status" value="1"/>
</dbReference>
<dbReference type="InterPro" id="IPR008271">
    <property type="entry name" value="Ser/Thr_kinase_AS"/>
</dbReference>
<keyword evidence="3" id="KW-0547">Nucleotide-binding</keyword>
<dbReference type="PANTHER" id="PTHR43671">
    <property type="entry name" value="SERINE/THREONINE-PROTEIN KINASE NEK"/>
    <property type="match status" value="1"/>
</dbReference>
<dbReference type="Gene3D" id="1.25.40.10">
    <property type="entry name" value="Tetratricopeptide repeat domain"/>
    <property type="match status" value="1"/>
</dbReference>
<dbReference type="Gene3D" id="3.90.1750.10">
    <property type="entry name" value="Hect, E3 ligase catalytic domains"/>
    <property type="match status" value="1"/>
</dbReference>
<protein>
    <recommendedName>
        <fullName evidence="1">non-specific serine/threonine protein kinase</fullName>
        <ecNumber evidence="1">2.7.11.1</ecNumber>
    </recommendedName>
</protein>
<evidence type="ECO:0000256" key="6">
    <source>
        <dbReference type="ARBA" id="ARBA00022840"/>
    </source>
</evidence>
<dbReference type="Proteomes" id="UP000038009">
    <property type="component" value="Unassembled WGS sequence"/>
</dbReference>
<dbReference type="InterPro" id="IPR011990">
    <property type="entry name" value="TPR-like_helical_dom_sf"/>
</dbReference>
<dbReference type="CDD" id="cd14014">
    <property type="entry name" value="STKc_PknB_like"/>
    <property type="match status" value="1"/>
</dbReference>
<evidence type="ECO:0000256" key="4">
    <source>
        <dbReference type="ARBA" id="ARBA00022777"/>
    </source>
</evidence>
<organism evidence="12 13">
    <name type="scientific">Leptomonas seymouri</name>
    <dbReference type="NCBI Taxonomy" id="5684"/>
    <lineage>
        <taxon>Eukaryota</taxon>
        <taxon>Discoba</taxon>
        <taxon>Euglenozoa</taxon>
        <taxon>Kinetoplastea</taxon>
        <taxon>Metakinetoplastina</taxon>
        <taxon>Trypanosomatida</taxon>
        <taxon>Trypanosomatidae</taxon>
        <taxon>Leishmaniinae</taxon>
        <taxon>Leptomonas</taxon>
    </lineage>
</organism>
<evidence type="ECO:0000256" key="7">
    <source>
        <dbReference type="PROSITE-ProRule" id="PRU00104"/>
    </source>
</evidence>
<dbReference type="InterPro" id="IPR050660">
    <property type="entry name" value="NEK_Ser/Thr_kinase"/>
</dbReference>
<evidence type="ECO:0000256" key="2">
    <source>
        <dbReference type="ARBA" id="ARBA00022679"/>
    </source>
</evidence>
<dbReference type="PROSITE" id="PS50005">
    <property type="entry name" value="TPR"/>
    <property type="match status" value="2"/>
</dbReference>
<dbReference type="Pfam" id="PF00069">
    <property type="entry name" value="Pkinase"/>
    <property type="match status" value="1"/>
</dbReference>
<evidence type="ECO:0000256" key="5">
    <source>
        <dbReference type="ARBA" id="ARBA00022786"/>
    </source>
</evidence>
<keyword evidence="6" id="KW-0067">ATP-binding</keyword>
<feature type="repeat" description="TPR" evidence="8">
    <location>
        <begin position="122"/>
        <end position="155"/>
    </location>
</feature>
<evidence type="ECO:0000313" key="13">
    <source>
        <dbReference type="Proteomes" id="UP000038009"/>
    </source>
</evidence>
<gene>
    <name evidence="12" type="ORF">ABL78_7420</name>
</gene>
<evidence type="ECO:0000256" key="3">
    <source>
        <dbReference type="ARBA" id="ARBA00022741"/>
    </source>
</evidence>
<feature type="domain" description="HECT" evidence="11">
    <location>
        <begin position="1065"/>
        <end position="1424"/>
    </location>
</feature>
<keyword evidence="5 7" id="KW-0833">Ubl conjugation pathway</keyword>
<feature type="domain" description="Protein kinase" evidence="10">
    <location>
        <begin position="731"/>
        <end position="1003"/>
    </location>
</feature>
<dbReference type="VEuPathDB" id="TriTrypDB:Lsey_0358_0050"/>
<dbReference type="PROSITE" id="PS50237">
    <property type="entry name" value="HECT"/>
    <property type="match status" value="1"/>
</dbReference>
<dbReference type="InterPro" id="IPR011009">
    <property type="entry name" value="Kinase-like_dom_sf"/>
</dbReference>
<feature type="region of interest" description="Disordered" evidence="9">
    <location>
        <begin position="53"/>
        <end position="87"/>
    </location>
</feature>
<feature type="region of interest" description="Disordered" evidence="9">
    <location>
        <begin position="1114"/>
        <end position="1137"/>
    </location>
</feature>
<dbReference type="SUPFAM" id="SSF56112">
    <property type="entry name" value="Protein kinase-like (PK-like)"/>
    <property type="match status" value="1"/>
</dbReference>
<dbReference type="InterPro" id="IPR019734">
    <property type="entry name" value="TPR_rpt"/>
</dbReference>
<dbReference type="Pfam" id="PF00632">
    <property type="entry name" value="HECT"/>
    <property type="match status" value="1"/>
</dbReference>
<name>A0A0N0P3D7_LEPSE</name>
<keyword evidence="4 12" id="KW-0418">Kinase</keyword>
<dbReference type="SUPFAM" id="SSF56204">
    <property type="entry name" value="Hect, E3 ligase catalytic domain"/>
    <property type="match status" value="1"/>
</dbReference>
<dbReference type="GO" id="GO:0005524">
    <property type="term" value="F:ATP binding"/>
    <property type="evidence" value="ECO:0007669"/>
    <property type="project" value="UniProtKB-KW"/>
</dbReference>
<feature type="active site" description="Glycyl thioester intermediate" evidence="7">
    <location>
        <position position="1391"/>
    </location>
</feature>
<accession>A0A0N0P3D7</accession>
<dbReference type="OrthoDB" id="346907at2759"/>
<evidence type="ECO:0000256" key="8">
    <source>
        <dbReference type="PROSITE-ProRule" id="PRU00339"/>
    </source>
</evidence>
<dbReference type="InterPro" id="IPR000569">
    <property type="entry name" value="HECT_dom"/>
</dbReference>
<dbReference type="InterPro" id="IPR035983">
    <property type="entry name" value="Hect_E3_ubiquitin_ligase"/>
</dbReference>
<dbReference type="SMART" id="SM00119">
    <property type="entry name" value="HECTc"/>
    <property type="match status" value="1"/>
</dbReference>
<sequence>MSSGIPLQALLRSILPQGGESRGVGATPTMFTISTDGGQGVSPFSMLDVMGPGLMMGSSQSGTPAADAARQSRGDSRVAGDMPSASPGNVYNGGVPPMVWIQREQQRLPLQLSAVDSGTVYSTQLREKGNEAFKAGRYSEAVRYYTQAIEAYPDWEINYSNRSFAYYKLKEYEKAAADAMCAIRLNDRFFKGYYRLGMAQMAMGNLLSAMENLQKAWAIAPEPHKGSIQASIAECESKIARAPTTPLLMSPSDAINSPSNNAGTAARGSVGGSLLKWPASPFIPDASMQISMNKADFHELEHEVHRTAEWRHQTDQYKEMHKAQKDIVECDERSAKIRLLMSVATSSELSSLAKEAEERQTALRKAVHQQDSNGYCVARRNRDATLSKLWDTAEHVESAIEQLKSIAKEEQKFFSKFGPLEQLSPTATPESPPSPRAAAAVAASEEPSSKGGEDGVPEVEAEAATAAKEYASKVLSAVEAPVSAASQAAAASTSPSAEEKVPATSIATTSCAGTELKGLLRRRDEIQEAVCKAQKHFAATDAAAQVLAQAIRAEAEAMKQVSHLLEEAVQLNVQLELYARQVAKTTTKELSDVRLEALDQMSIAVNRIKADKIAFGKTLREGDRLLDEEAQLEQQRLLRERQRIQLQAEVEWFKVRDEPESKIQALQMHTKALQQQIAQVHEKQKAVQRRIMELVEQDHPELAWKSMANGSRILRLVKGSGLWQNLSFSDFQILSTLSSTVNSKVYHAVRRGEHVAVKEISVDDDDARRRFQREVDIVAGCNHPNIIRIKAVFFDGPFAYILMPYYHRGSLRTQLGKQEPMSWVAVQDMFRQLASGVAYLHERGIIHADIKPSNIMIADDGRPVISDFGIAKDHGHLGAADITLTTTVTNANIGTGIPGTMQYMAPEQLWKGSVSQKSKTTCMSDMWALGLTMLEVAMQNAFFHDPSLGKPTMPLLLPDQPRIEVSAKLVGRDEKLADAISSTLVTNPSDRATAYDLLAYPYFSSSLSSVSSNQNSSALAKSDERIDAVRSYIHAMRRVHSQKVLVSVSRNHMVESVRDIFQRIDNEDLISPIMVVFQGENGIDEGALTTEMLNLFYDQIITLKKALVHAGEEDAVESDHPGSSSGAGASPTPASSRNDSGVAAALFSTAPLLPASDSDGINTDLFLLLGKVLLKSIIENRPIPIHLSTAVLKFLCESEPSFADLEEYDASMASSLKRLRLLSSADLEGAGLDFSHFTESFLQAQTEGLYTTSTALTPESVDVYIRLRVKFDLIEKRRAALEAMKKGFFCVPLLEHHLKLLSASDLLLLLCGQVHIAAQIIVDALEFQGFDSDSNTPKLLKEVLLDMSQNNLRRFLQLCTATAAVPANGSMKKIKVLKCADVQRLPVGHSCVNQLDLPDYNDKQKIKEKLEIALTHVSDGFHIV</sequence>
<dbReference type="EMBL" id="LJSK01000358">
    <property type="protein sequence ID" value="KPI83547.1"/>
    <property type="molecule type" value="Genomic_DNA"/>
</dbReference>
<dbReference type="Pfam" id="PF13181">
    <property type="entry name" value="TPR_8"/>
    <property type="match status" value="2"/>
</dbReference>
<dbReference type="GO" id="GO:0004674">
    <property type="term" value="F:protein serine/threonine kinase activity"/>
    <property type="evidence" value="ECO:0007669"/>
    <property type="project" value="UniProtKB-EC"/>
</dbReference>
<dbReference type="PROSITE" id="PS50011">
    <property type="entry name" value="PROTEIN_KINASE_DOM"/>
    <property type="match status" value="1"/>
</dbReference>
<feature type="compositionally biased region" description="Low complexity" evidence="9">
    <location>
        <begin position="436"/>
        <end position="446"/>
    </location>
</feature>
<keyword evidence="13" id="KW-1185">Reference proteome</keyword>
<dbReference type="SMART" id="SM00028">
    <property type="entry name" value="TPR"/>
    <property type="match status" value="3"/>
</dbReference>
<dbReference type="SMART" id="SM00220">
    <property type="entry name" value="S_TKc"/>
    <property type="match status" value="1"/>
</dbReference>